<evidence type="ECO:0000256" key="1">
    <source>
        <dbReference type="ARBA" id="ARBA00000085"/>
    </source>
</evidence>
<dbReference type="InterPro" id="IPR004358">
    <property type="entry name" value="Sig_transdc_His_kin-like_C"/>
</dbReference>
<dbReference type="Gene3D" id="3.30.565.10">
    <property type="entry name" value="Histidine kinase-like ATPase, C-terminal domain"/>
    <property type="match status" value="1"/>
</dbReference>
<keyword evidence="15" id="KW-1185">Reference proteome</keyword>
<evidence type="ECO:0000256" key="10">
    <source>
        <dbReference type="ARBA" id="ARBA00039401"/>
    </source>
</evidence>
<dbReference type="SMART" id="SM00388">
    <property type="entry name" value="HisKA"/>
    <property type="match status" value="1"/>
</dbReference>
<dbReference type="InterPro" id="IPR050351">
    <property type="entry name" value="BphY/WalK/GraS-like"/>
</dbReference>
<proteinExistence type="predicted"/>
<organism evidence="14 15">
    <name type="scientific">Galbitalea soli</name>
    <dbReference type="NCBI Taxonomy" id="1268042"/>
    <lineage>
        <taxon>Bacteria</taxon>
        <taxon>Bacillati</taxon>
        <taxon>Actinomycetota</taxon>
        <taxon>Actinomycetes</taxon>
        <taxon>Micrococcales</taxon>
        <taxon>Microbacteriaceae</taxon>
        <taxon>Galbitalea</taxon>
    </lineage>
</organism>
<evidence type="ECO:0000313" key="15">
    <source>
        <dbReference type="Proteomes" id="UP000479756"/>
    </source>
</evidence>
<keyword evidence="8 11" id="KW-1133">Transmembrane helix</keyword>
<feature type="transmembrane region" description="Helical" evidence="11">
    <location>
        <begin position="70"/>
        <end position="97"/>
    </location>
</feature>
<dbReference type="PANTHER" id="PTHR45453">
    <property type="entry name" value="PHOSPHATE REGULON SENSOR PROTEIN PHOR"/>
    <property type="match status" value="1"/>
</dbReference>
<evidence type="ECO:0000256" key="8">
    <source>
        <dbReference type="ARBA" id="ARBA00022989"/>
    </source>
</evidence>
<dbReference type="SMART" id="SM00387">
    <property type="entry name" value="HATPase_c"/>
    <property type="match status" value="1"/>
</dbReference>
<keyword evidence="5" id="KW-0808">Transferase</keyword>
<gene>
    <name evidence="14" type="ORF">G3T37_06350</name>
</gene>
<dbReference type="InterPro" id="IPR003594">
    <property type="entry name" value="HATPase_dom"/>
</dbReference>
<evidence type="ECO:0000256" key="9">
    <source>
        <dbReference type="ARBA" id="ARBA00023012"/>
    </source>
</evidence>
<keyword evidence="7 14" id="KW-0418">Kinase</keyword>
<evidence type="ECO:0000256" key="4">
    <source>
        <dbReference type="ARBA" id="ARBA00022553"/>
    </source>
</evidence>
<name>A0A7C9PMH6_9MICO</name>
<accession>A0A7C9PMH6</accession>
<keyword evidence="11" id="KW-0472">Membrane</keyword>
<dbReference type="SUPFAM" id="SSF55874">
    <property type="entry name" value="ATPase domain of HSP90 chaperone/DNA topoisomerase II/histidine kinase"/>
    <property type="match status" value="1"/>
</dbReference>
<evidence type="ECO:0000256" key="5">
    <source>
        <dbReference type="ARBA" id="ARBA00022679"/>
    </source>
</evidence>
<evidence type="ECO:0000256" key="3">
    <source>
        <dbReference type="ARBA" id="ARBA00012438"/>
    </source>
</evidence>
<dbReference type="SUPFAM" id="SSF47384">
    <property type="entry name" value="Homodimeric domain of signal transducing histidine kinase"/>
    <property type="match status" value="1"/>
</dbReference>
<dbReference type="InterPro" id="IPR003661">
    <property type="entry name" value="HisK_dim/P_dom"/>
</dbReference>
<dbReference type="CDD" id="cd00082">
    <property type="entry name" value="HisKA"/>
    <property type="match status" value="1"/>
</dbReference>
<evidence type="ECO:0000313" key="14">
    <source>
        <dbReference type="EMBL" id="NEM90974.1"/>
    </source>
</evidence>
<evidence type="ECO:0000256" key="7">
    <source>
        <dbReference type="ARBA" id="ARBA00022777"/>
    </source>
</evidence>
<sequence>MSVGCGRRSRPISRPRATSRRCGVSATASTRGRHVSWADLATVGAITGASSLGVTGIGVVLLLALRRASLLAQLVVVVAVAATAIVVSMVAVARWMFLSQHDLTVAITVAAVAATIALLFSISMGAIVTRNLRSLTAAARGIGEGRLVSPGDVGAGIELRRLATELAETSRTLDESRLREQRLETARRDLIAGISHDLRTPLAGIRAMAEALEDGMVDDQGRYLREMRVRVDHLSGLVDDLFELSKIDAGLLTLTVSEVALYDLVSDAVAELGPLAADRRITVVAEHSADLTVRADPRELARAISNLLVNAVQHTAPGTPITVQAGRAPDGRPTISVIDEGGGIPEADLARVFDAGWRGTAARAPLAGMRTGGAGLGLTIVRGIIEAHRGEISVRNLGRGCRFDLILPS</sequence>
<dbReference type="AlphaFoldDB" id="A0A7C9PMH6"/>
<dbReference type="EC" id="2.7.13.3" evidence="3"/>
<dbReference type="InterPro" id="IPR005467">
    <property type="entry name" value="His_kinase_dom"/>
</dbReference>
<feature type="transmembrane region" description="Helical" evidence="11">
    <location>
        <begin position="103"/>
        <end position="128"/>
    </location>
</feature>
<dbReference type="PRINTS" id="PR00344">
    <property type="entry name" value="BCTRLSENSOR"/>
</dbReference>
<reference evidence="14 15" key="1">
    <citation type="journal article" date="2014" name="Int. J. Syst. Evol. Microbiol.">
        <title>Description of Galbitalea soli gen. nov., sp. nov., and Frondihabitans sucicola sp. nov.</title>
        <authorList>
            <person name="Kim S.J."/>
            <person name="Lim J.M."/>
            <person name="Ahn J.H."/>
            <person name="Weon H.Y."/>
            <person name="Hamada M."/>
            <person name="Suzuki K."/>
            <person name="Ahn T.Y."/>
            <person name="Kwon S.W."/>
        </authorList>
    </citation>
    <scope>NUCLEOTIDE SEQUENCE [LARGE SCALE GENOMIC DNA]</scope>
    <source>
        <strain evidence="14 15">NBRC 108727</strain>
    </source>
</reference>
<dbReference type="Pfam" id="PF02518">
    <property type="entry name" value="HATPase_c"/>
    <property type="match status" value="1"/>
</dbReference>
<dbReference type="GO" id="GO:0016036">
    <property type="term" value="P:cellular response to phosphate starvation"/>
    <property type="evidence" value="ECO:0007669"/>
    <property type="project" value="TreeGrafter"/>
</dbReference>
<dbReference type="PANTHER" id="PTHR45453:SF1">
    <property type="entry name" value="PHOSPHATE REGULON SENSOR PROTEIN PHOR"/>
    <property type="match status" value="1"/>
</dbReference>
<feature type="domain" description="HAMP" evidence="13">
    <location>
        <begin position="126"/>
        <end position="178"/>
    </location>
</feature>
<dbReference type="GO" id="GO:0004721">
    <property type="term" value="F:phosphoprotein phosphatase activity"/>
    <property type="evidence" value="ECO:0007669"/>
    <property type="project" value="TreeGrafter"/>
</dbReference>
<keyword evidence="4" id="KW-0597">Phosphoprotein</keyword>
<dbReference type="PROSITE" id="PS50109">
    <property type="entry name" value="HIS_KIN"/>
    <property type="match status" value="1"/>
</dbReference>
<evidence type="ECO:0000256" key="11">
    <source>
        <dbReference type="SAM" id="Phobius"/>
    </source>
</evidence>
<dbReference type="PROSITE" id="PS50885">
    <property type="entry name" value="HAMP"/>
    <property type="match status" value="1"/>
</dbReference>
<feature type="transmembrane region" description="Helical" evidence="11">
    <location>
        <begin position="40"/>
        <end position="63"/>
    </location>
</feature>
<dbReference type="InterPro" id="IPR003660">
    <property type="entry name" value="HAMP_dom"/>
</dbReference>
<keyword evidence="9" id="KW-0902">Two-component regulatory system</keyword>
<dbReference type="EMBL" id="JAAGWZ010000002">
    <property type="protein sequence ID" value="NEM90974.1"/>
    <property type="molecule type" value="Genomic_DNA"/>
</dbReference>
<keyword evidence="6 11" id="KW-0812">Transmembrane</keyword>
<comment type="catalytic activity">
    <reaction evidence="1">
        <text>ATP + protein L-histidine = ADP + protein N-phospho-L-histidine.</text>
        <dbReference type="EC" id="2.7.13.3"/>
    </reaction>
</comment>
<evidence type="ECO:0000259" key="13">
    <source>
        <dbReference type="PROSITE" id="PS50885"/>
    </source>
</evidence>
<dbReference type="Gene3D" id="1.10.287.130">
    <property type="match status" value="1"/>
</dbReference>
<dbReference type="GO" id="GO:0000155">
    <property type="term" value="F:phosphorelay sensor kinase activity"/>
    <property type="evidence" value="ECO:0007669"/>
    <property type="project" value="InterPro"/>
</dbReference>
<comment type="subcellular location">
    <subcellularLocation>
        <location evidence="2">Cell membrane</location>
    </subcellularLocation>
</comment>
<evidence type="ECO:0000256" key="6">
    <source>
        <dbReference type="ARBA" id="ARBA00022692"/>
    </source>
</evidence>
<dbReference type="GO" id="GO:0005886">
    <property type="term" value="C:plasma membrane"/>
    <property type="evidence" value="ECO:0007669"/>
    <property type="project" value="UniProtKB-SubCell"/>
</dbReference>
<protein>
    <recommendedName>
        <fullName evidence="10">Sensor-like histidine kinase SenX3</fullName>
        <ecNumber evidence="3">2.7.13.3</ecNumber>
    </recommendedName>
</protein>
<comment type="caution">
    <text evidence="14">The sequence shown here is derived from an EMBL/GenBank/DDBJ whole genome shotgun (WGS) entry which is preliminary data.</text>
</comment>
<dbReference type="Pfam" id="PF00512">
    <property type="entry name" value="HisKA"/>
    <property type="match status" value="1"/>
</dbReference>
<evidence type="ECO:0000259" key="12">
    <source>
        <dbReference type="PROSITE" id="PS50109"/>
    </source>
</evidence>
<dbReference type="InterPro" id="IPR036890">
    <property type="entry name" value="HATPase_C_sf"/>
</dbReference>
<feature type="domain" description="Histidine kinase" evidence="12">
    <location>
        <begin position="193"/>
        <end position="409"/>
    </location>
</feature>
<dbReference type="Proteomes" id="UP000479756">
    <property type="component" value="Unassembled WGS sequence"/>
</dbReference>
<dbReference type="InterPro" id="IPR036097">
    <property type="entry name" value="HisK_dim/P_sf"/>
</dbReference>
<evidence type="ECO:0000256" key="2">
    <source>
        <dbReference type="ARBA" id="ARBA00004236"/>
    </source>
</evidence>